<gene>
    <name evidence="1" type="ORF">PSON_ATCC_30995.1.T0450325</name>
</gene>
<keyword evidence="2" id="KW-1185">Reference proteome</keyword>
<evidence type="ECO:0000313" key="1">
    <source>
        <dbReference type="EMBL" id="CAD8083877.1"/>
    </source>
</evidence>
<sequence length="141" mass="17383">MLIEIQMKQKQDQNHNIVRILENYKEINIRTVLKQRHLQGDQDHLNEQQEYQYKDMILTRIDQDNKSQVKIRRKGFMKLKDIQQENHKKSIVELTQMEIEDIQTESQCNNIKHEYVNYYQQFYQNILNFLKQNQYQIYMAS</sequence>
<dbReference type="Proteomes" id="UP000692954">
    <property type="component" value="Unassembled WGS sequence"/>
</dbReference>
<comment type="caution">
    <text evidence="1">The sequence shown here is derived from an EMBL/GenBank/DDBJ whole genome shotgun (WGS) entry which is preliminary data.</text>
</comment>
<reference evidence="1" key="1">
    <citation type="submission" date="2021-01" db="EMBL/GenBank/DDBJ databases">
        <authorList>
            <consortium name="Genoscope - CEA"/>
            <person name="William W."/>
        </authorList>
    </citation>
    <scope>NUCLEOTIDE SEQUENCE</scope>
</reference>
<accession>A0A8S1MS65</accession>
<dbReference type="AlphaFoldDB" id="A0A8S1MS65"/>
<dbReference type="EMBL" id="CAJJDN010000045">
    <property type="protein sequence ID" value="CAD8083877.1"/>
    <property type="molecule type" value="Genomic_DNA"/>
</dbReference>
<organism evidence="1 2">
    <name type="scientific">Paramecium sonneborni</name>
    <dbReference type="NCBI Taxonomy" id="65129"/>
    <lineage>
        <taxon>Eukaryota</taxon>
        <taxon>Sar</taxon>
        <taxon>Alveolata</taxon>
        <taxon>Ciliophora</taxon>
        <taxon>Intramacronucleata</taxon>
        <taxon>Oligohymenophorea</taxon>
        <taxon>Peniculida</taxon>
        <taxon>Parameciidae</taxon>
        <taxon>Paramecium</taxon>
    </lineage>
</organism>
<protein>
    <submittedName>
        <fullName evidence="1">Uncharacterized protein</fullName>
    </submittedName>
</protein>
<proteinExistence type="predicted"/>
<evidence type="ECO:0000313" key="2">
    <source>
        <dbReference type="Proteomes" id="UP000692954"/>
    </source>
</evidence>
<name>A0A8S1MS65_9CILI</name>